<feature type="region of interest" description="Disordered" evidence="1">
    <location>
        <begin position="1"/>
        <end position="72"/>
    </location>
</feature>
<comment type="caution">
    <text evidence="2">The sequence shown here is derived from an EMBL/GenBank/DDBJ whole genome shotgun (WGS) entry which is preliminary data.</text>
</comment>
<name>A0A699Q8N0_TANCI</name>
<reference evidence="2" key="1">
    <citation type="journal article" date="2019" name="Sci. Rep.">
        <title>Draft genome of Tanacetum cinerariifolium, the natural source of mosquito coil.</title>
        <authorList>
            <person name="Yamashiro T."/>
            <person name="Shiraishi A."/>
            <person name="Satake H."/>
            <person name="Nakayama K."/>
        </authorList>
    </citation>
    <scope>NUCLEOTIDE SEQUENCE</scope>
</reference>
<gene>
    <name evidence="2" type="ORF">Tci_832042</name>
</gene>
<evidence type="ECO:0000313" key="2">
    <source>
        <dbReference type="EMBL" id="GFC60072.1"/>
    </source>
</evidence>
<sequence>MQTDGAVIRDTPGTGTIPGVLDVPKDESESENGYWGDSGDDDNSNDDDSNNDDSNDDVSDDEDVFESDDDHE</sequence>
<organism evidence="2">
    <name type="scientific">Tanacetum cinerariifolium</name>
    <name type="common">Dalmatian daisy</name>
    <name type="synonym">Chrysanthemum cinerariifolium</name>
    <dbReference type="NCBI Taxonomy" id="118510"/>
    <lineage>
        <taxon>Eukaryota</taxon>
        <taxon>Viridiplantae</taxon>
        <taxon>Streptophyta</taxon>
        <taxon>Embryophyta</taxon>
        <taxon>Tracheophyta</taxon>
        <taxon>Spermatophyta</taxon>
        <taxon>Magnoliopsida</taxon>
        <taxon>eudicotyledons</taxon>
        <taxon>Gunneridae</taxon>
        <taxon>Pentapetalae</taxon>
        <taxon>asterids</taxon>
        <taxon>campanulids</taxon>
        <taxon>Asterales</taxon>
        <taxon>Asteraceae</taxon>
        <taxon>Asteroideae</taxon>
        <taxon>Anthemideae</taxon>
        <taxon>Anthemidinae</taxon>
        <taxon>Tanacetum</taxon>
    </lineage>
</organism>
<accession>A0A699Q8N0</accession>
<dbReference type="EMBL" id="BKCJ010983983">
    <property type="protein sequence ID" value="GFC60072.1"/>
    <property type="molecule type" value="Genomic_DNA"/>
</dbReference>
<evidence type="ECO:0000256" key="1">
    <source>
        <dbReference type="SAM" id="MobiDB-lite"/>
    </source>
</evidence>
<proteinExistence type="predicted"/>
<protein>
    <submittedName>
        <fullName evidence="2">Uncharacterized protein</fullName>
    </submittedName>
</protein>
<dbReference type="AlphaFoldDB" id="A0A699Q8N0"/>
<feature type="compositionally biased region" description="Acidic residues" evidence="1">
    <location>
        <begin position="38"/>
        <end position="72"/>
    </location>
</feature>